<gene>
    <name evidence="4" type="ORF">PV04_10656</name>
</gene>
<keyword evidence="5" id="KW-1185">Reference proteome</keyword>
<dbReference type="Proteomes" id="UP000054266">
    <property type="component" value="Unassembled WGS sequence"/>
</dbReference>
<accession>A0A0D2F3M5</accession>
<evidence type="ECO:0000256" key="1">
    <source>
        <dbReference type="ARBA" id="ARBA00022964"/>
    </source>
</evidence>
<proteinExistence type="predicted"/>
<dbReference type="EMBL" id="KN846963">
    <property type="protein sequence ID" value="KIW62483.1"/>
    <property type="molecule type" value="Genomic_DNA"/>
</dbReference>
<dbReference type="STRING" id="5601.A0A0D2F3M5"/>
<evidence type="ECO:0000259" key="3">
    <source>
        <dbReference type="Pfam" id="PF07883"/>
    </source>
</evidence>
<organism evidence="4 5">
    <name type="scientific">Phialophora macrospora</name>
    <dbReference type="NCBI Taxonomy" id="1851006"/>
    <lineage>
        <taxon>Eukaryota</taxon>
        <taxon>Fungi</taxon>
        <taxon>Dikarya</taxon>
        <taxon>Ascomycota</taxon>
        <taxon>Pezizomycotina</taxon>
        <taxon>Eurotiomycetes</taxon>
        <taxon>Chaetothyriomycetidae</taxon>
        <taxon>Chaetothyriales</taxon>
        <taxon>Herpotrichiellaceae</taxon>
        <taxon>Phialophora</taxon>
    </lineage>
</organism>
<dbReference type="PANTHER" id="PTHR41517">
    <property type="entry name" value="1,2-DIOXYGENASE PROTEIN-RELATED"/>
    <property type="match status" value="1"/>
</dbReference>
<dbReference type="SUPFAM" id="SSF51182">
    <property type="entry name" value="RmlC-like cupins"/>
    <property type="match status" value="1"/>
</dbReference>
<protein>
    <recommendedName>
        <fullName evidence="3">Cupin type-2 domain-containing protein</fullName>
    </recommendedName>
</protein>
<keyword evidence="2" id="KW-0560">Oxidoreductase</keyword>
<dbReference type="InterPro" id="IPR013096">
    <property type="entry name" value="Cupin_2"/>
</dbReference>
<dbReference type="Pfam" id="PF07883">
    <property type="entry name" value="Cupin_2"/>
    <property type="match status" value="1"/>
</dbReference>
<evidence type="ECO:0000313" key="4">
    <source>
        <dbReference type="EMBL" id="KIW62483.1"/>
    </source>
</evidence>
<dbReference type="GO" id="GO:0051213">
    <property type="term" value="F:dioxygenase activity"/>
    <property type="evidence" value="ECO:0007669"/>
    <property type="project" value="UniProtKB-KW"/>
</dbReference>
<dbReference type="CDD" id="cd02216">
    <property type="entry name" value="cupin_GDO-like_N"/>
    <property type="match status" value="1"/>
</dbReference>
<reference evidence="4 5" key="1">
    <citation type="submission" date="2015-01" db="EMBL/GenBank/DDBJ databases">
        <title>The Genome Sequence of Capronia semiimmersa CBS27337.</title>
        <authorList>
            <consortium name="The Broad Institute Genomics Platform"/>
            <person name="Cuomo C."/>
            <person name="de Hoog S."/>
            <person name="Gorbushina A."/>
            <person name="Stielow B."/>
            <person name="Teixiera M."/>
            <person name="Abouelleil A."/>
            <person name="Chapman S.B."/>
            <person name="Priest M."/>
            <person name="Young S.K."/>
            <person name="Wortman J."/>
            <person name="Nusbaum C."/>
            <person name="Birren B."/>
        </authorList>
    </citation>
    <scope>NUCLEOTIDE SEQUENCE [LARGE SCALE GENOMIC DNA]</scope>
    <source>
        <strain evidence="4 5">CBS 27337</strain>
    </source>
</reference>
<dbReference type="Gene3D" id="2.60.120.10">
    <property type="entry name" value="Jelly Rolls"/>
    <property type="match status" value="1"/>
</dbReference>
<dbReference type="InterPro" id="IPR047183">
    <property type="entry name" value="GDO-like"/>
</dbReference>
<feature type="domain" description="Cupin type-2" evidence="3">
    <location>
        <begin position="89"/>
        <end position="156"/>
    </location>
</feature>
<dbReference type="InterPro" id="IPR014710">
    <property type="entry name" value="RmlC-like_jellyroll"/>
</dbReference>
<evidence type="ECO:0000256" key="2">
    <source>
        <dbReference type="ARBA" id="ARBA00023002"/>
    </source>
</evidence>
<evidence type="ECO:0000313" key="5">
    <source>
        <dbReference type="Proteomes" id="UP000054266"/>
    </source>
</evidence>
<dbReference type="AlphaFoldDB" id="A0A0D2F3M5"/>
<keyword evidence="1" id="KW-0223">Dioxygenase</keyword>
<dbReference type="InterPro" id="IPR011051">
    <property type="entry name" value="RmlC_Cupin_sf"/>
</dbReference>
<dbReference type="HOGENOM" id="CLU_060572_1_0_1"/>
<sequence>MASNITDNEFFEELSAQHVQPLWTAMKAMVTSQPSPKAQVAIWKYKDLRPLLLEAGERVTSEKAERRVLMLTNPALKPPFTTDTTYAGLQLIKPGETAPAHRHRSFALRFIIEGSRGFTAVEGERVSMEVGDMILTPQWQWHDHGHEGNDPMIWLDGLDLPLYHHLPTHFAEPYSASRYPSKPVVDTPLRFPWSSMKKKLDCQGKDWALEHYLDPSGEYISGTLGAHAEKILAGKETPPQKDTSNGDTTTISWQQHDTFAVPAWSRIVHEADEHEDVYFFVLSDRPLLEKLQMYASRL</sequence>
<name>A0A0D2F3M5_9EURO</name>
<dbReference type="PANTHER" id="PTHR41517:SF1">
    <property type="entry name" value="CUPIN"/>
    <property type="match status" value="1"/>
</dbReference>